<dbReference type="SUPFAM" id="SSF103473">
    <property type="entry name" value="MFS general substrate transporter"/>
    <property type="match status" value="1"/>
</dbReference>
<keyword evidence="4 8" id="KW-1133">Transmembrane helix</keyword>
<evidence type="ECO:0000313" key="11">
    <source>
        <dbReference type="Proteomes" id="UP001571476"/>
    </source>
</evidence>
<dbReference type="RefSeq" id="WP_372565918.1">
    <property type="nucleotide sequence ID" value="NZ_JBGOSP010000028.1"/>
</dbReference>
<feature type="transmembrane region" description="Helical" evidence="8">
    <location>
        <begin position="401"/>
        <end position="422"/>
    </location>
</feature>
<feature type="transmembrane region" description="Helical" evidence="8">
    <location>
        <begin position="127"/>
        <end position="147"/>
    </location>
</feature>
<feature type="transmembrane region" description="Helical" evidence="8">
    <location>
        <begin position="434"/>
        <end position="455"/>
    </location>
</feature>
<evidence type="ECO:0000256" key="4">
    <source>
        <dbReference type="ARBA" id="ARBA00022989"/>
    </source>
</evidence>
<proteinExistence type="predicted"/>
<dbReference type="InterPro" id="IPR036259">
    <property type="entry name" value="MFS_trans_sf"/>
</dbReference>
<feature type="transmembrane region" description="Helical" evidence="8">
    <location>
        <begin position="228"/>
        <end position="250"/>
    </location>
</feature>
<feature type="transmembrane region" description="Helical" evidence="8">
    <location>
        <begin position="341"/>
        <end position="360"/>
    </location>
</feature>
<dbReference type="EMBL" id="JBGOSP010000028">
    <property type="protein sequence ID" value="MFA3841776.1"/>
    <property type="molecule type" value="Genomic_DNA"/>
</dbReference>
<accession>A0ABV4STK5</accession>
<feature type="transmembrane region" description="Helical" evidence="8">
    <location>
        <begin position="203"/>
        <end position="222"/>
    </location>
</feature>
<keyword evidence="2" id="KW-0813">Transport</keyword>
<feature type="domain" description="Major facilitator superfamily (MFS) profile" evidence="9">
    <location>
        <begin position="7"/>
        <end position="460"/>
    </location>
</feature>
<keyword evidence="5 8" id="KW-0472">Membrane</keyword>
<evidence type="ECO:0000256" key="5">
    <source>
        <dbReference type="ARBA" id="ARBA00023136"/>
    </source>
</evidence>
<feature type="transmembrane region" description="Helical" evidence="8">
    <location>
        <begin position="366"/>
        <end position="389"/>
    </location>
</feature>
<feature type="transmembrane region" description="Helical" evidence="8">
    <location>
        <begin position="306"/>
        <end position="329"/>
    </location>
</feature>
<dbReference type="PANTHER" id="PTHR42718:SF9">
    <property type="entry name" value="MAJOR FACILITATOR SUPERFAMILY MULTIDRUG TRANSPORTER MFSC"/>
    <property type="match status" value="1"/>
</dbReference>
<name>A0ABV4STK5_9ACTN</name>
<evidence type="ECO:0000313" key="10">
    <source>
        <dbReference type="EMBL" id="MFA3841776.1"/>
    </source>
</evidence>
<comment type="subcellular location">
    <subcellularLocation>
        <location evidence="1">Cell membrane</location>
        <topology evidence="1">Multi-pass membrane protein</topology>
    </subcellularLocation>
</comment>
<evidence type="ECO:0000256" key="8">
    <source>
        <dbReference type="SAM" id="Phobius"/>
    </source>
</evidence>
<feature type="transmembrane region" description="Helical" evidence="8">
    <location>
        <begin position="96"/>
        <end position="115"/>
    </location>
</feature>
<evidence type="ECO:0000256" key="3">
    <source>
        <dbReference type="ARBA" id="ARBA00022692"/>
    </source>
</evidence>
<dbReference type="PROSITE" id="PS50850">
    <property type="entry name" value="MFS"/>
    <property type="match status" value="1"/>
</dbReference>
<protein>
    <submittedName>
        <fullName evidence="10">MFS transporter</fullName>
    </submittedName>
</protein>
<evidence type="ECO:0000259" key="9">
    <source>
        <dbReference type="PROSITE" id="PS50850"/>
    </source>
</evidence>
<dbReference type="Gene3D" id="1.20.1250.20">
    <property type="entry name" value="MFS general substrate transporter like domains"/>
    <property type="match status" value="1"/>
</dbReference>
<feature type="transmembrane region" description="Helical" evidence="8">
    <location>
        <begin position="159"/>
        <end position="178"/>
    </location>
</feature>
<keyword evidence="6" id="KW-0046">Antibiotic resistance</keyword>
<feature type="transmembrane region" description="Helical" evidence="8">
    <location>
        <begin position="37"/>
        <end position="59"/>
    </location>
</feature>
<feature type="transmembrane region" description="Helical" evidence="8">
    <location>
        <begin position="279"/>
        <end position="300"/>
    </location>
</feature>
<dbReference type="PANTHER" id="PTHR42718">
    <property type="entry name" value="MAJOR FACILITATOR SUPERFAMILY MULTIDRUG TRANSPORTER MFSC"/>
    <property type="match status" value="1"/>
</dbReference>
<dbReference type="Pfam" id="PF07690">
    <property type="entry name" value="MFS_1"/>
    <property type="match status" value="2"/>
</dbReference>
<dbReference type="Proteomes" id="UP001571476">
    <property type="component" value="Unassembled WGS sequence"/>
</dbReference>
<evidence type="ECO:0000256" key="7">
    <source>
        <dbReference type="SAM" id="MobiDB-lite"/>
    </source>
</evidence>
<dbReference type="InterPro" id="IPR011701">
    <property type="entry name" value="MFS"/>
</dbReference>
<reference evidence="10 11" key="1">
    <citation type="submission" date="2024-08" db="EMBL/GenBank/DDBJ databases">
        <title>Genome sequence of Streptomyces aureus CACIA-1.46HGO.</title>
        <authorList>
            <person name="Evangelista-Martinez Z."/>
        </authorList>
    </citation>
    <scope>NUCLEOTIDE SEQUENCE [LARGE SCALE GENOMIC DNA]</scope>
    <source>
        <strain evidence="10 11">CACIA-1.46HGO</strain>
    </source>
</reference>
<feature type="compositionally biased region" description="Low complexity" evidence="7">
    <location>
        <begin position="460"/>
        <end position="471"/>
    </location>
</feature>
<dbReference type="InterPro" id="IPR020846">
    <property type="entry name" value="MFS_dom"/>
</dbReference>
<comment type="caution">
    <text evidence="10">The sequence shown here is derived from an EMBL/GenBank/DDBJ whole genome shotgun (WGS) entry which is preliminary data.</text>
</comment>
<dbReference type="Gene3D" id="1.20.1720.10">
    <property type="entry name" value="Multidrug resistance protein D"/>
    <property type="match status" value="1"/>
</dbReference>
<keyword evidence="3 8" id="KW-0812">Transmembrane</keyword>
<evidence type="ECO:0000256" key="1">
    <source>
        <dbReference type="ARBA" id="ARBA00004651"/>
    </source>
</evidence>
<sequence length="492" mass="49436">MLRRVAVLVVLVLLTETAPLEISLVYPAVPSLSVEFGAAAADIVVAAVSLSAAMSIPLTGRLADRLGIKRVMLACSGTFAAGSLLCALANGLPMLVTGRILQGAVGGLLSLSYALVRRVFPPPQVPLVLGVAATGIGVSGVAAPFLGGHLTDAYGFRSVFWFLLILVLVMLPCAALVLPGERPLPVVPAPRAGRSASRARQRLDVPGALLLGIALGAALTGVGRSSSAGWTAGEVPVSLAAAILLGVVFVRRERRLARSGVEPAVDLGLLTSPGMRTTLPLAVLGSAVVAAVGFLLPQMVQGEQHIGALASALWTFPLGVSALVGGPLGGIVARRHSPRRAALLATALLTASAFGLAVLPHDRAQLGVLMAVFGLGLGLQYPALSNLVTEAVPLTQAATGTALLAACSQLGAGAGVALLGGLRDTSGPATPATFSLAYLACAACSALAFTTAALMRHGRTPATGGTGAPAPRQDLASPARHAPSPTTKETPA</sequence>
<gene>
    <name evidence="10" type="ORF">ACEG43_37255</name>
</gene>
<organism evidence="10 11">
    <name type="scientific">Streptomyces aureus</name>
    <dbReference type="NCBI Taxonomy" id="193461"/>
    <lineage>
        <taxon>Bacteria</taxon>
        <taxon>Bacillati</taxon>
        <taxon>Actinomycetota</taxon>
        <taxon>Actinomycetes</taxon>
        <taxon>Kitasatosporales</taxon>
        <taxon>Streptomycetaceae</taxon>
        <taxon>Streptomyces</taxon>
    </lineage>
</organism>
<evidence type="ECO:0000256" key="6">
    <source>
        <dbReference type="ARBA" id="ARBA00023251"/>
    </source>
</evidence>
<keyword evidence="11" id="KW-1185">Reference proteome</keyword>
<evidence type="ECO:0000256" key="2">
    <source>
        <dbReference type="ARBA" id="ARBA00022448"/>
    </source>
</evidence>
<feature type="transmembrane region" description="Helical" evidence="8">
    <location>
        <begin position="71"/>
        <end position="90"/>
    </location>
</feature>
<feature type="region of interest" description="Disordered" evidence="7">
    <location>
        <begin position="460"/>
        <end position="492"/>
    </location>
</feature>